<accession>A0A1T0C3C1</accession>
<evidence type="ECO:0008006" key="3">
    <source>
        <dbReference type="Google" id="ProtNLM"/>
    </source>
</evidence>
<comment type="caution">
    <text evidence="1">The sequence shown here is derived from an EMBL/GenBank/DDBJ whole genome shotgun (WGS) entry which is preliminary data.</text>
</comment>
<dbReference type="InterPro" id="IPR012865">
    <property type="entry name" value="DUF1642"/>
</dbReference>
<organism evidence="1 2">
    <name type="scientific">Streptococcus mitis</name>
    <dbReference type="NCBI Taxonomy" id="28037"/>
    <lineage>
        <taxon>Bacteria</taxon>
        <taxon>Bacillati</taxon>
        <taxon>Bacillota</taxon>
        <taxon>Bacilli</taxon>
        <taxon>Lactobacillales</taxon>
        <taxon>Streptococcaceae</taxon>
        <taxon>Streptococcus</taxon>
        <taxon>Streptococcus mitis group</taxon>
    </lineage>
</organism>
<dbReference type="AlphaFoldDB" id="A0A1T0C3C1"/>
<evidence type="ECO:0000313" key="1">
    <source>
        <dbReference type="EMBL" id="OOS16868.1"/>
    </source>
</evidence>
<protein>
    <recommendedName>
        <fullName evidence="3">DUF1642 domain-containing protein</fullName>
    </recommendedName>
</protein>
<dbReference type="Pfam" id="PF07852">
    <property type="entry name" value="DUF1642"/>
    <property type="match status" value="1"/>
</dbReference>
<evidence type="ECO:0000313" key="2">
    <source>
        <dbReference type="Proteomes" id="UP000190652"/>
    </source>
</evidence>
<dbReference type="Proteomes" id="UP000190652">
    <property type="component" value="Unassembled WGS sequence"/>
</dbReference>
<dbReference type="EMBL" id="MUYO01000005">
    <property type="protein sequence ID" value="OOS16868.1"/>
    <property type="molecule type" value="Genomic_DNA"/>
</dbReference>
<proteinExistence type="predicted"/>
<sequence length="167" mass="20040">MNKQELIEKFEQFSGHGSRCYIERNEILNLVKQLDEPEKVKVPQFVDDVIEGAREQSPELEDALHYAWGNGTKEFTEWYNKKSNRDLFARAWLDGYEVEEEKRYYVRFKWIESSYSYLTFIKRFDAWTLADIKLDKKFRSAHTRKQLEEAGFGWVFDCEGIEIEEVE</sequence>
<reference evidence="1 2" key="1">
    <citation type="submission" date="2017-02" db="EMBL/GenBank/DDBJ databases">
        <title>Draft genome sequence of Streptococcus mitis CCUG 63687.</title>
        <authorList>
            <person name="Salva-Serra F."/>
            <person name="Engstrom-Jakobsson H."/>
            <person name="Thorell K."/>
            <person name="Jaen-Luchoro D."/>
            <person name="Gonzales-Siles L."/>
            <person name="Karlsson R."/>
            <person name="Yazdan S."/>
            <person name="Boulund F."/>
            <person name="Johnning A."/>
            <person name="Engstrand L."/>
            <person name="Kristiansson E."/>
            <person name="Moore E."/>
        </authorList>
    </citation>
    <scope>NUCLEOTIDE SEQUENCE [LARGE SCALE GENOMIC DNA]</scope>
    <source>
        <strain evidence="1 2">CCUG 63687</strain>
    </source>
</reference>
<dbReference type="RefSeq" id="WP_078352981.1">
    <property type="nucleotide sequence ID" value="NZ_MUYO01000005.1"/>
</dbReference>
<name>A0A1T0C3C1_STRMT</name>
<gene>
    <name evidence="1" type="ORF">B0686_09350</name>
</gene>